<evidence type="ECO:0000313" key="1">
    <source>
        <dbReference type="EMBL" id="MBD8081867.1"/>
    </source>
</evidence>
<dbReference type="InterPro" id="IPR011335">
    <property type="entry name" value="Restrct_endonuc-II-like"/>
</dbReference>
<dbReference type="EMBL" id="JACYFS010000001">
    <property type="protein sequence ID" value="MBD8081867.1"/>
    <property type="molecule type" value="Genomic_DNA"/>
</dbReference>
<proteinExistence type="predicted"/>
<evidence type="ECO:0008006" key="3">
    <source>
        <dbReference type="Google" id="ProtNLM"/>
    </source>
</evidence>
<accession>A0ABR8Z9G2</accession>
<dbReference type="SUPFAM" id="SSF52980">
    <property type="entry name" value="Restriction endonuclease-like"/>
    <property type="match status" value="1"/>
</dbReference>
<comment type="caution">
    <text evidence="1">The sequence shown here is derived from an EMBL/GenBank/DDBJ whole genome shotgun (WGS) entry which is preliminary data.</text>
</comment>
<name>A0ABR8Z9G2_9FLAO</name>
<sequence length="137" mass="15596">MSLMKLTEDETIILLMNFLIENNWEIESHCLGQNRGCDIIACKENEKLFIEVKGARAGENSPTKRRDFFDSGQIKTHFGKAIVKILDDKFKNPTSTFAIAHPNDIGIKKAIGNLTPYLKSLEIRHFWVSENGNVEED</sequence>
<gene>
    <name evidence="1" type="ORF">IC610_05435</name>
</gene>
<evidence type="ECO:0000313" key="2">
    <source>
        <dbReference type="Proteomes" id="UP000637299"/>
    </source>
</evidence>
<reference evidence="1 2" key="1">
    <citation type="submission" date="2020-09" db="EMBL/GenBank/DDBJ databases">
        <title>Genome seq and assembly of Chryseobacterium sp.</title>
        <authorList>
            <person name="Chhetri G."/>
        </authorList>
    </citation>
    <scope>NUCLEOTIDE SEQUENCE [LARGE SCALE GENOMIC DNA]</scope>
    <source>
        <strain evidence="1 2">GCR10</strain>
    </source>
</reference>
<keyword evidence="2" id="KW-1185">Reference proteome</keyword>
<dbReference type="Proteomes" id="UP000637299">
    <property type="component" value="Unassembled WGS sequence"/>
</dbReference>
<protein>
    <recommendedName>
        <fullName evidence="3">Protein NO VEIN C-terminal domain-containing protein</fullName>
    </recommendedName>
</protein>
<organism evidence="1 2">
    <name type="scientific">Chryseobacterium caseinilyticum</name>
    <dbReference type="NCBI Taxonomy" id="2771428"/>
    <lineage>
        <taxon>Bacteria</taxon>
        <taxon>Pseudomonadati</taxon>
        <taxon>Bacteroidota</taxon>
        <taxon>Flavobacteriia</taxon>
        <taxon>Flavobacteriales</taxon>
        <taxon>Weeksellaceae</taxon>
        <taxon>Chryseobacterium group</taxon>
        <taxon>Chryseobacterium</taxon>
    </lineage>
</organism>